<dbReference type="Pfam" id="PF05737">
    <property type="entry name" value="Collagen_bind"/>
    <property type="match status" value="1"/>
</dbReference>
<dbReference type="PANTHER" id="PTHR36108">
    <property type="entry name" value="COLOSSIN-B-RELATED"/>
    <property type="match status" value="1"/>
</dbReference>
<dbReference type="InterPro" id="IPR013783">
    <property type="entry name" value="Ig-like_fold"/>
</dbReference>
<dbReference type="Pfam" id="PF17802">
    <property type="entry name" value="SpaA"/>
    <property type="match status" value="3"/>
</dbReference>
<feature type="transmembrane region" description="Helical" evidence="8">
    <location>
        <begin position="7"/>
        <end position="29"/>
    </location>
</feature>
<proteinExistence type="inferred from homology"/>
<keyword evidence="4" id="KW-0964">Secreted</keyword>
<keyword evidence="5" id="KW-0732">Signal</keyword>
<dbReference type="PANTHER" id="PTHR36108:SF13">
    <property type="entry name" value="COLOSSIN-B-RELATED"/>
    <property type="match status" value="1"/>
</dbReference>
<keyword evidence="3" id="KW-0134">Cell wall</keyword>
<evidence type="ECO:0000256" key="4">
    <source>
        <dbReference type="ARBA" id="ARBA00022525"/>
    </source>
</evidence>
<evidence type="ECO:0000313" key="13">
    <source>
        <dbReference type="Proteomes" id="UP000267208"/>
    </source>
</evidence>
<evidence type="ECO:0000256" key="1">
    <source>
        <dbReference type="ARBA" id="ARBA00004168"/>
    </source>
</evidence>
<evidence type="ECO:0000313" key="12">
    <source>
        <dbReference type="EMBL" id="AYE38838.1"/>
    </source>
</evidence>
<feature type="domain" description="SpaA-like prealbumin fold" evidence="10">
    <location>
        <begin position="582"/>
        <end position="669"/>
    </location>
</feature>
<dbReference type="Pfam" id="PF17961">
    <property type="entry name" value="Big_8"/>
    <property type="match status" value="1"/>
</dbReference>
<evidence type="ECO:0000256" key="2">
    <source>
        <dbReference type="ARBA" id="ARBA00007257"/>
    </source>
</evidence>
<dbReference type="Gene3D" id="2.60.40.1280">
    <property type="match status" value="1"/>
</dbReference>
<dbReference type="Gene3D" id="2.60.40.10">
    <property type="entry name" value="Immunoglobulins"/>
    <property type="match status" value="3"/>
</dbReference>
<evidence type="ECO:0000256" key="3">
    <source>
        <dbReference type="ARBA" id="ARBA00022512"/>
    </source>
</evidence>
<dbReference type="OrthoDB" id="2216808at2"/>
<evidence type="ECO:0000259" key="10">
    <source>
        <dbReference type="Pfam" id="PF17802"/>
    </source>
</evidence>
<reference evidence="13" key="1">
    <citation type="submission" date="2018-08" db="EMBL/GenBank/DDBJ databases">
        <title>Genome of Lactobacillus sp. HBUAS52074.</title>
        <authorList>
            <person name="Guo Z."/>
            <person name="Zhang Z.D."/>
        </authorList>
    </citation>
    <scope>NUCLEOTIDE SEQUENCE [LARGE SCALE GENOMIC DNA]</scope>
    <source>
        <strain evidence="13">HBUAS52074</strain>
    </source>
</reference>
<dbReference type="InterPro" id="IPR008456">
    <property type="entry name" value="Collagen-bd_dom"/>
</dbReference>
<dbReference type="Gene3D" id="2.60.40.740">
    <property type="match status" value="1"/>
</dbReference>
<keyword evidence="8" id="KW-1133">Transmembrane helix</keyword>
<gene>
    <name evidence="12" type="ORF">D1B17_09405</name>
</gene>
<feature type="region of interest" description="Disordered" evidence="7">
    <location>
        <begin position="661"/>
        <end position="741"/>
    </location>
</feature>
<keyword evidence="8" id="KW-0812">Transmembrane</keyword>
<evidence type="ECO:0000256" key="7">
    <source>
        <dbReference type="SAM" id="MobiDB-lite"/>
    </source>
</evidence>
<feature type="compositionally biased region" description="Pro residues" evidence="7">
    <location>
        <begin position="681"/>
        <end position="734"/>
    </location>
</feature>
<feature type="region of interest" description="Disordered" evidence="7">
    <location>
        <begin position="41"/>
        <end position="94"/>
    </location>
</feature>
<comment type="similarity">
    <text evidence="2">Belongs to the serine-aspartate repeat-containing protein (SDr) family.</text>
</comment>
<dbReference type="GO" id="GO:0007155">
    <property type="term" value="P:cell adhesion"/>
    <property type="evidence" value="ECO:0007669"/>
    <property type="project" value="InterPro"/>
</dbReference>
<dbReference type="InterPro" id="IPR041033">
    <property type="entry name" value="SpaA_PFL_dom_1"/>
</dbReference>
<dbReference type="InterPro" id="IPR011252">
    <property type="entry name" value="Fibrogen-bd_dom1"/>
</dbReference>
<feature type="domain" description="SDR-like Ig" evidence="11">
    <location>
        <begin position="145"/>
        <end position="228"/>
    </location>
</feature>
<keyword evidence="8" id="KW-0472">Membrane</keyword>
<dbReference type="SUPFAM" id="SSF49478">
    <property type="entry name" value="Cna protein B-type domain"/>
    <property type="match status" value="3"/>
</dbReference>
<feature type="region of interest" description="Disordered" evidence="7">
    <location>
        <begin position="365"/>
        <end position="391"/>
    </location>
</feature>
<evidence type="ECO:0000259" key="9">
    <source>
        <dbReference type="Pfam" id="PF05737"/>
    </source>
</evidence>
<feature type="domain" description="SpaA-like prealbumin fold" evidence="10">
    <location>
        <begin position="485"/>
        <end position="569"/>
    </location>
</feature>
<dbReference type="SUPFAM" id="SSF49401">
    <property type="entry name" value="Bacterial adhesins"/>
    <property type="match status" value="2"/>
</dbReference>
<feature type="domain" description="SpaA-like prealbumin fold" evidence="10">
    <location>
        <begin position="391"/>
        <end position="477"/>
    </location>
</feature>
<dbReference type="AlphaFoldDB" id="A0A386PUK2"/>
<feature type="domain" description="Collagen binding" evidence="9">
    <location>
        <begin position="245"/>
        <end position="367"/>
    </location>
</feature>
<evidence type="ECO:0000256" key="8">
    <source>
        <dbReference type="SAM" id="Phobius"/>
    </source>
</evidence>
<keyword evidence="6" id="KW-0572">Peptidoglycan-anchor</keyword>
<dbReference type="InterPro" id="IPR008966">
    <property type="entry name" value="Adhesion_dom_sf"/>
</dbReference>
<feature type="compositionally biased region" description="Basic and acidic residues" evidence="7">
    <location>
        <begin position="661"/>
        <end position="672"/>
    </location>
</feature>
<name>A0A386PUK2_9LACO</name>
<sequence>MKLIKREYIAMSIIVMAILGLFIAFWFLIMPDAQIVEAATTQSPPVTTTATTTPPGSTSSTALKSVTTATASNTTAPAVTTPTASTTTATPVAKATTTTTTATITTTGNTTIPKVELSVSGLTGADAIVTDMQGNPVKPSDDLYTWLDFKINYNWSIPDGVQINSGDTVPFELPSGLAPPSDLTFPIFDSNNVKIGTATIKAGQSTGTITFNDALEHTSKNRHGTLQFIAKGTNTGSGNEGNNWMFNKNGWIAAYGLEGAPNELTWNIAFNPNSNTLTNVVITDTLGPNQEYIPGSLTAIAGHFENGNFVSDGYYLSPTVTTDGNKVIITFPDKITTSVDIFYRTKVTANPDGTNTWTNHATMGSSEGDYEVDSSTSWGGSGTGNGDQKTGSITLTKTDDVTGKALAGAVYELKDSTGKVITADATTDETGKLVISDLPYGTYTLTEVKAPDGYTLNPNPIEFTIPDNKVLDITAEQKDTAEKGAVILKKLDALTNATIAGATFNLLDKDGNIIKEGLVTDGSGQISVSDLTPGEYQFVETSPATGYIPDDTPILFTVLPNQTTPVELEKLNNELHSDSDTGSVVLTKFDATLKNTLPGAIYNLLDSQGNVLYENLTTDKNGQITVPQLVAGDYSFVEVAAPEGYEVNPDPIKFTVTKDMESKVQATDKQKPTEPGVTEPPTNPGPPTEPGKPKPPVNPGPPTEPGKPEPPVNPGPPTEPGKPEPPVNPGPTEPGKPKPLLLIPDLLNQANQNLLSQTLVQLNQVNQVQILALA</sequence>
<dbReference type="KEGG" id="lzh:D1B17_09405"/>
<dbReference type="EMBL" id="CP031933">
    <property type="protein sequence ID" value="AYE38838.1"/>
    <property type="molecule type" value="Genomic_DNA"/>
</dbReference>
<evidence type="ECO:0000256" key="6">
    <source>
        <dbReference type="ARBA" id="ARBA00023088"/>
    </source>
</evidence>
<organism evidence="12 13">
    <name type="scientific">Companilactobacillus zhachilii</name>
    <dbReference type="NCBI Taxonomy" id="2304606"/>
    <lineage>
        <taxon>Bacteria</taxon>
        <taxon>Bacillati</taxon>
        <taxon>Bacillota</taxon>
        <taxon>Bacilli</taxon>
        <taxon>Lactobacillales</taxon>
        <taxon>Lactobacillaceae</taxon>
        <taxon>Companilactobacillus</taxon>
    </lineage>
</organism>
<comment type="subcellular location">
    <subcellularLocation>
        <location evidence="1">Secreted</location>
        <location evidence="1">Cell wall</location>
        <topology evidence="1">Peptidoglycan-anchor</topology>
    </subcellularLocation>
</comment>
<dbReference type="InterPro" id="IPR041171">
    <property type="entry name" value="SDR_Ig"/>
</dbReference>
<accession>A0A386PUK2</accession>
<evidence type="ECO:0000259" key="11">
    <source>
        <dbReference type="Pfam" id="PF17961"/>
    </source>
</evidence>
<evidence type="ECO:0000256" key="5">
    <source>
        <dbReference type="ARBA" id="ARBA00022729"/>
    </source>
</evidence>
<protein>
    <submittedName>
        <fullName evidence="12">Uncharacterized protein</fullName>
    </submittedName>
</protein>
<keyword evidence="13" id="KW-1185">Reference proteome</keyword>
<dbReference type="Proteomes" id="UP000267208">
    <property type="component" value="Chromosome"/>
</dbReference>
<dbReference type="RefSeq" id="WP_120143066.1">
    <property type="nucleotide sequence ID" value="NZ_CP031933.2"/>
</dbReference>
<dbReference type="GO" id="GO:0005518">
    <property type="term" value="F:collagen binding"/>
    <property type="evidence" value="ECO:0007669"/>
    <property type="project" value="InterPro"/>
</dbReference>